<dbReference type="InterPro" id="IPR020548">
    <property type="entry name" value="Fructose_bisphosphatase_AS"/>
</dbReference>
<sequence length="326" mass="34963">MSLDLDGLTLSPELADLMQRLTDTATTLQRIIARNGITEDLSAAQGVNAGGDGQKALDVIADEAFKDALKDSAVLYYASEEDDDYITFDGGNLALAIDPLDGSSNIDVNVTIGTIFSVFPAAATPEASFLRKGREQIAGGFIIYGPQLALIASFGDGVHKWVFDPDTGRFERLADLGKIPAGKAEFAINASNARHWPAPVKAYIDDLLAGETGPRGKNYNARWVASLVAETYRILHRGGVFLYPGDGREGYARGRLRHLYECAPIAMLIEQAGGAATDGVNPILDEVPTKLHERTPLVFGPVAEVKRVALYFTDPARAAQAADDQL</sequence>
<dbReference type="EC" id="3.1.3.11" evidence="9"/>
<feature type="domain" description="Fructose-1-6-bisphosphatase class I N-terminal" evidence="11">
    <location>
        <begin position="12"/>
        <end position="171"/>
    </location>
</feature>
<evidence type="ECO:0000256" key="6">
    <source>
        <dbReference type="ARBA" id="ARBA00022801"/>
    </source>
</evidence>
<feature type="domain" description="Fructose-1-6-bisphosphatase class 1 C-terminal" evidence="12">
    <location>
        <begin position="179"/>
        <end position="310"/>
    </location>
</feature>
<dbReference type="Pfam" id="PF00316">
    <property type="entry name" value="FBPase"/>
    <property type="match status" value="1"/>
</dbReference>
<dbReference type="PIRSF" id="PIRSF500210">
    <property type="entry name" value="FBPtase"/>
    <property type="match status" value="1"/>
</dbReference>
<evidence type="ECO:0000256" key="1">
    <source>
        <dbReference type="ARBA" id="ARBA00001273"/>
    </source>
</evidence>
<keyword evidence="5 9" id="KW-0479">Metal-binding</keyword>
<dbReference type="HAMAP" id="MF_01855">
    <property type="entry name" value="FBPase_class1"/>
    <property type="match status" value="1"/>
</dbReference>
<evidence type="ECO:0000313" key="14">
    <source>
        <dbReference type="Proteomes" id="UP000284476"/>
    </source>
</evidence>
<dbReference type="PROSITE" id="PS00124">
    <property type="entry name" value="FBPASE"/>
    <property type="match status" value="1"/>
</dbReference>
<comment type="subunit">
    <text evidence="9">Homotetramer.</text>
</comment>
<dbReference type="GO" id="GO:0030388">
    <property type="term" value="P:fructose 1,6-bisphosphate metabolic process"/>
    <property type="evidence" value="ECO:0007669"/>
    <property type="project" value="TreeGrafter"/>
</dbReference>
<dbReference type="PANTHER" id="PTHR11556:SF35">
    <property type="entry name" value="SEDOHEPTULOSE-1,7-BISPHOSPHATASE, CHLOROPLASTIC"/>
    <property type="match status" value="1"/>
</dbReference>
<comment type="caution">
    <text evidence="13">The sequence shown here is derived from an EMBL/GenBank/DDBJ whole genome shotgun (WGS) entry which is preliminary data.</text>
</comment>
<dbReference type="InterPro" id="IPR033391">
    <property type="entry name" value="FBPase_N"/>
</dbReference>
<feature type="binding site" evidence="9">
    <location>
        <position position="101"/>
    </location>
    <ligand>
        <name>Mg(2+)</name>
        <dbReference type="ChEBI" id="CHEBI:18420"/>
        <label>2</label>
    </ligand>
</feature>
<dbReference type="AlphaFoldDB" id="A0A443JA62"/>
<evidence type="ECO:0000256" key="3">
    <source>
        <dbReference type="ARBA" id="ARBA00010941"/>
    </source>
</evidence>
<name>A0A443JA62_9RHOB</name>
<evidence type="ECO:0000256" key="7">
    <source>
        <dbReference type="ARBA" id="ARBA00022842"/>
    </source>
</evidence>
<keyword evidence="4 9" id="KW-0963">Cytoplasm</keyword>
<evidence type="ECO:0000256" key="4">
    <source>
        <dbReference type="ARBA" id="ARBA00022490"/>
    </source>
</evidence>
<dbReference type="GO" id="GO:0000287">
    <property type="term" value="F:magnesium ion binding"/>
    <property type="evidence" value="ECO:0007669"/>
    <property type="project" value="UniProtKB-UniRule"/>
</dbReference>
<dbReference type="PANTHER" id="PTHR11556">
    <property type="entry name" value="FRUCTOSE-1,6-BISPHOSPHATASE-RELATED"/>
    <property type="match status" value="1"/>
</dbReference>
<dbReference type="InterPro" id="IPR000146">
    <property type="entry name" value="FBPase_class-1"/>
</dbReference>
<feature type="binding site" evidence="9">
    <location>
        <position position="80"/>
    </location>
    <ligand>
        <name>Mg(2+)</name>
        <dbReference type="ChEBI" id="CHEBI:18420"/>
        <label>1</label>
    </ligand>
</feature>
<dbReference type="InterPro" id="IPR028343">
    <property type="entry name" value="FBPtase"/>
</dbReference>
<dbReference type="NCBIfam" id="NF006780">
    <property type="entry name" value="PRK09293.1-4"/>
    <property type="match status" value="1"/>
</dbReference>
<dbReference type="Gene3D" id="3.40.190.80">
    <property type="match status" value="1"/>
</dbReference>
<dbReference type="GO" id="GO:0006094">
    <property type="term" value="P:gluconeogenesis"/>
    <property type="evidence" value="ECO:0007669"/>
    <property type="project" value="UniProtKB-UniRule"/>
</dbReference>
<dbReference type="PRINTS" id="PR00115">
    <property type="entry name" value="F16BPHPHTASE"/>
</dbReference>
<comment type="subcellular location">
    <subcellularLocation>
        <location evidence="9">Cytoplasm</location>
    </subcellularLocation>
</comment>
<proteinExistence type="inferred from homology"/>
<evidence type="ECO:0000256" key="8">
    <source>
        <dbReference type="ARBA" id="ARBA00023277"/>
    </source>
</evidence>
<comment type="pathway">
    <text evidence="2">Carbohydrate biosynthesis; Calvin cycle.</text>
</comment>
<evidence type="ECO:0000259" key="12">
    <source>
        <dbReference type="Pfam" id="PF18913"/>
    </source>
</evidence>
<comment type="caution">
    <text evidence="9">Lacks conserved residue(s) required for the propagation of feature annotation.</text>
</comment>
<dbReference type="InterPro" id="IPR044015">
    <property type="entry name" value="FBPase_C_dom"/>
</dbReference>
<evidence type="ECO:0000313" key="13">
    <source>
        <dbReference type="EMBL" id="RWR17396.1"/>
    </source>
</evidence>
<feature type="binding site" evidence="9">
    <location>
        <position position="98"/>
    </location>
    <ligand>
        <name>Mg(2+)</name>
        <dbReference type="ChEBI" id="CHEBI:18420"/>
        <label>1</label>
    </ligand>
</feature>
<dbReference type="CDD" id="cd00354">
    <property type="entry name" value="FBPase"/>
    <property type="match status" value="1"/>
</dbReference>
<feature type="binding site" evidence="9">
    <location>
        <begin position="101"/>
        <end position="104"/>
    </location>
    <ligand>
        <name>substrate</name>
    </ligand>
</feature>
<comment type="similarity">
    <text evidence="3 9 10">Belongs to the FBPase class 1 family.</text>
</comment>
<gene>
    <name evidence="9" type="primary">fbp</name>
    <name evidence="13" type="ORF">D2T30_19185</name>
</gene>
<dbReference type="RefSeq" id="WP_128210180.1">
    <property type="nucleotide sequence ID" value="NZ_JBHRSO010000059.1"/>
</dbReference>
<feature type="binding site" evidence="9">
    <location>
        <position position="98"/>
    </location>
    <ligand>
        <name>Mg(2+)</name>
        <dbReference type="ChEBI" id="CHEBI:18420"/>
        <label>2</label>
    </ligand>
</feature>
<dbReference type="SUPFAM" id="SSF56655">
    <property type="entry name" value="Carbohydrate phosphatase"/>
    <property type="match status" value="1"/>
</dbReference>
<organism evidence="13 14">
    <name type="scientific">Paenirhodobacter populi</name>
    <dbReference type="NCBI Taxonomy" id="2306993"/>
    <lineage>
        <taxon>Bacteria</taxon>
        <taxon>Pseudomonadati</taxon>
        <taxon>Pseudomonadota</taxon>
        <taxon>Alphaproteobacteria</taxon>
        <taxon>Rhodobacterales</taxon>
        <taxon>Rhodobacter group</taxon>
        <taxon>Paenirhodobacter</taxon>
    </lineage>
</organism>
<evidence type="ECO:0000256" key="2">
    <source>
        <dbReference type="ARBA" id="ARBA00005215"/>
    </source>
</evidence>
<evidence type="ECO:0000259" key="11">
    <source>
        <dbReference type="Pfam" id="PF00316"/>
    </source>
</evidence>
<dbReference type="PIRSF" id="PIRSF000904">
    <property type="entry name" value="FBPtase_SBPase"/>
    <property type="match status" value="1"/>
</dbReference>
<keyword evidence="8 9" id="KW-0119">Carbohydrate metabolism</keyword>
<accession>A0A443JA62</accession>
<feature type="binding site" evidence="9">
    <location>
        <position position="189"/>
    </location>
    <ligand>
        <name>substrate</name>
    </ligand>
</feature>
<dbReference type="FunFam" id="3.40.190.80:FF:000011">
    <property type="entry name" value="Fructose-1,6-bisphosphatase class 1"/>
    <property type="match status" value="1"/>
</dbReference>
<reference evidence="13 14" key="2">
    <citation type="submission" date="2019-01" db="EMBL/GenBank/DDBJ databases">
        <authorList>
            <person name="Li Y."/>
        </authorList>
    </citation>
    <scope>NUCLEOTIDE SEQUENCE [LARGE SCALE GENOMIC DNA]</scope>
    <source>
        <strain evidence="13 14">SK2B-1</strain>
    </source>
</reference>
<protein>
    <recommendedName>
        <fullName evidence="9">Fructose-1,6-bisphosphatase class 1</fullName>
        <shortName evidence="9">FBPase class 1</shortName>
        <ecNumber evidence="9">3.1.3.11</ecNumber>
    </recommendedName>
    <alternativeName>
        <fullName evidence="9">D-fructose-1,6-bisphosphate 1-phosphohydrolase class 1</fullName>
    </alternativeName>
</protein>
<keyword evidence="6 9" id="KW-0378">Hydrolase</keyword>
<dbReference type="Pfam" id="PF18913">
    <property type="entry name" value="FBPase_C"/>
    <property type="match status" value="1"/>
</dbReference>
<dbReference type="GO" id="GO:0005829">
    <property type="term" value="C:cytosol"/>
    <property type="evidence" value="ECO:0007669"/>
    <property type="project" value="TreeGrafter"/>
</dbReference>
<evidence type="ECO:0000256" key="9">
    <source>
        <dbReference type="HAMAP-Rule" id="MF_01855"/>
    </source>
</evidence>
<dbReference type="GO" id="GO:0006000">
    <property type="term" value="P:fructose metabolic process"/>
    <property type="evidence" value="ECO:0007669"/>
    <property type="project" value="TreeGrafter"/>
</dbReference>
<feature type="binding site" evidence="9">
    <location>
        <position position="261"/>
    </location>
    <ligand>
        <name>Mg(2+)</name>
        <dbReference type="ChEBI" id="CHEBI:18420"/>
        <label>2</label>
    </ligand>
</feature>
<dbReference type="EMBL" id="SAUZ01000028">
    <property type="protein sequence ID" value="RWR17396.1"/>
    <property type="molecule type" value="Genomic_DNA"/>
</dbReference>
<feature type="binding site" evidence="9">
    <location>
        <position position="100"/>
    </location>
    <ligand>
        <name>Mg(2+)</name>
        <dbReference type="ChEBI" id="CHEBI:18420"/>
        <label>1</label>
    </ligand>
</feature>
<evidence type="ECO:0000256" key="10">
    <source>
        <dbReference type="RuleBase" id="RU000508"/>
    </source>
</evidence>
<dbReference type="GO" id="GO:0005986">
    <property type="term" value="P:sucrose biosynthetic process"/>
    <property type="evidence" value="ECO:0007669"/>
    <property type="project" value="TreeGrafter"/>
</dbReference>
<comment type="cofactor">
    <cofactor evidence="9">
        <name>Mg(2+)</name>
        <dbReference type="ChEBI" id="CHEBI:18420"/>
    </cofactor>
    <text evidence="9">Binds 2 magnesium ions per subunit.</text>
</comment>
<dbReference type="Proteomes" id="UP000284476">
    <property type="component" value="Unassembled WGS sequence"/>
</dbReference>
<comment type="catalytic activity">
    <reaction evidence="1 9">
        <text>beta-D-fructose 1,6-bisphosphate + H2O = beta-D-fructose 6-phosphate + phosphate</text>
        <dbReference type="Rhea" id="RHEA:11064"/>
        <dbReference type="ChEBI" id="CHEBI:15377"/>
        <dbReference type="ChEBI" id="CHEBI:32966"/>
        <dbReference type="ChEBI" id="CHEBI:43474"/>
        <dbReference type="ChEBI" id="CHEBI:57634"/>
        <dbReference type="EC" id="3.1.3.11"/>
    </reaction>
</comment>
<keyword evidence="7 9" id="KW-0460">Magnesium</keyword>
<evidence type="ECO:0000256" key="5">
    <source>
        <dbReference type="ARBA" id="ARBA00022723"/>
    </source>
</evidence>
<dbReference type="GO" id="GO:0006002">
    <property type="term" value="P:fructose 6-phosphate metabolic process"/>
    <property type="evidence" value="ECO:0007669"/>
    <property type="project" value="TreeGrafter"/>
</dbReference>
<dbReference type="GO" id="GO:0042132">
    <property type="term" value="F:fructose 1,6-bisphosphate 1-phosphatase activity"/>
    <property type="evidence" value="ECO:0007669"/>
    <property type="project" value="UniProtKB-UniRule"/>
</dbReference>
<dbReference type="Gene3D" id="3.30.540.10">
    <property type="entry name" value="Fructose-1,6-Bisphosphatase, subunit A, domain 1"/>
    <property type="match status" value="1"/>
</dbReference>
<reference evidence="13 14" key="1">
    <citation type="submission" date="2019-01" db="EMBL/GenBank/DDBJ databases">
        <title>Sinorhodobacter populi sp. nov. isolated from the symptomatic bark tissue of Populus euramericana canker.</title>
        <authorList>
            <person name="Xu G."/>
        </authorList>
    </citation>
    <scope>NUCLEOTIDE SEQUENCE [LARGE SCALE GENOMIC DNA]</scope>
    <source>
        <strain evidence="13 14">SK2B-1</strain>
    </source>
</reference>